<keyword evidence="3" id="KW-0731">Sigma factor</keyword>
<dbReference type="Gene3D" id="1.10.1740.10">
    <property type="match status" value="1"/>
</dbReference>
<name>D0KWN8_HALNC</name>
<dbReference type="CDD" id="cd06171">
    <property type="entry name" value="Sigma70_r4"/>
    <property type="match status" value="1"/>
</dbReference>
<dbReference type="HOGENOM" id="CLU_047691_1_4_6"/>
<keyword evidence="2" id="KW-0805">Transcription regulation</keyword>
<dbReference type="Gene3D" id="1.10.10.10">
    <property type="entry name" value="Winged helix-like DNA-binding domain superfamily/Winged helix DNA-binding domain"/>
    <property type="match status" value="1"/>
</dbReference>
<dbReference type="PANTHER" id="PTHR43133:SF8">
    <property type="entry name" value="RNA POLYMERASE SIGMA FACTOR HI_1459-RELATED"/>
    <property type="match status" value="1"/>
</dbReference>
<dbReference type="GO" id="GO:0016987">
    <property type="term" value="F:sigma factor activity"/>
    <property type="evidence" value="ECO:0007669"/>
    <property type="project" value="UniProtKB-KW"/>
</dbReference>
<accession>D0KWN8</accession>
<proteinExistence type="inferred from homology"/>
<evidence type="ECO:0000259" key="7">
    <source>
        <dbReference type="Pfam" id="PF08281"/>
    </source>
</evidence>
<feature type="domain" description="RNA polymerase sigma-70 region 2" evidence="6">
    <location>
        <begin position="23"/>
        <end position="87"/>
    </location>
</feature>
<dbReference type="EMBL" id="CP001801">
    <property type="protein sequence ID" value="ACX95035.1"/>
    <property type="molecule type" value="Genomic_DNA"/>
</dbReference>
<dbReference type="eggNOG" id="COG1595">
    <property type="taxonomic scope" value="Bacteria"/>
</dbReference>
<evidence type="ECO:0000256" key="5">
    <source>
        <dbReference type="ARBA" id="ARBA00023163"/>
    </source>
</evidence>
<dbReference type="Pfam" id="PF08281">
    <property type="entry name" value="Sigma70_r4_2"/>
    <property type="match status" value="1"/>
</dbReference>
<dbReference type="InterPro" id="IPR039425">
    <property type="entry name" value="RNA_pol_sigma-70-like"/>
</dbReference>
<dbReference type="InterPro" id="IPR013324">
    <property type="entry name" value="RNA_pol_sigma_r3/r4-like"/>
</dbReference>
<sequence length="196" mass="23115">MGPSSFFSGSFLFGRLTFNHRLEQLRPRLYRLAFSWCKESYLAEDLVQEAMIRALQKQAQLRDEELLDRWVIRILANQWMDHVRSHVRDENIDDMEQTISTDEHQSPDSVHGRDEMIERVRSAVMRLPEMQRIVVTLVDLEEFSYKEVATTLDLPIGTIMSRLSRGRQSLRNLLIETKNAATEERRKSECHLRRVV</sequence>
<dbReference type="SUPFAM" id="SSF88946">
    <property type="entry name" value="Sigma2 domain of RNA polymerase sigma factors"/>
    <property type="match status" value="1"/>
</dbReference>
<evidence type="ECO:0000256" key="2">
    <source>
        <dbReference type="ARBA" id="ARBA00023015"/>
    </source>
</evidence>
<keyword evidence="5" id="KW-0804">Transcription</keyword>
<evidence type="ECO:0000256" key="3">
    <source>
        <dbReference type="ARBA" id="ARBA00023082"/>
    </source>
</evidence>
<feature type="domain" description="RNA polymerase sigma factor 70 region 4 type 2" evidence="7">
    <location>
        <begin position="118"/>
        <end position="170"/>
    </location>
</feature>
<dbReference type="PANTHER" id="PTHR43133">
    <property type="entry name" value="RNA POLYMERASE ECF-TYPE SIGMA FACTO"/>
    <property type="match status" value="1"/>
</dbReference>
<evidence type="ECO:0000313" key="8">
    <source>
        <dbReference type="EMBL" id="ACX95035.1"/>
    </source>
</evidence>
<dbReference type="InterPro" id="IPR013325">
    <property type="entry name" value="RNA_pol_sigma_r2"/>
</dbReference>
<dbReference type="STRING" id="555778.Hneap_0172"/>
<gene>
    <name evidence="8" type="ordered locus">Hneap_0172</name>
</gene>
<comment type="similarity">
    <text evidence="1">Belongs to the sigma-70 factor family. ECF subfamily.</text>
</comment>
<dbReference type="InterPro" id="IPR036388">
    <property type="entry name" value="WH-like_DNA-bd_sf"/>
</dbReference>
<evidence type="ECO:0000259" key="6">
    <source>
        <dbReference type="Pfam" id="PF04542"/>
    </source>
</evidence>
<keyword evidence="4" id="KW-0238">DNA-binding</keyword>
<dbReference type="GO" id="GO:0006352">
    <property type="term" value="P:DNA-templated transcription initiation"/>
    <property type="evidence" value="ECO:0007669"/>
    <property type="project" value="InterPro"/>
</dbReference>
<dbReference type="KEGG" id="hna:Hneap_0172"/>
<dbReference type="InterPro" id="IPR013249">
    <property type="entry name" value="RNA_pol_sigma70_r4_t2"/>
</dbReference>
<evidence type="ECO:0000313" key="9">
    <source>
        <dbReference type="Proteomes" id="UP000009102"/>
    </source>
</evidence>
<protein>
    <submittedName>
        <fullName evidence="8">RNA polymerase, sigma-24 subunit, ECF subfamily</fullName>
    </submittedName>
</protein>
<reference evidence="8 9" key="1">
    <citation type="submission" date="2009-10" db="EMBL/GenBank/DDBJ databases">
        <title>Complete sequence of Halothiobacillus neapolitanus c2.</title>
        <authorList>
            <consortium name="US DOE Joint Genome Institute"/>
            <person name="Lucas S."/>
            <person name="Copeland A."/>
            <person name="Lapidus A."/>
            <person name="Glavina del Rio T."/>
            <person name="Tice H."/>
            <person name="Bruce D."/>
            <person name="Goodwin L."/>
            <person name="Pitluck S."/>
            <person name="Davenport K."/>
            <person name="Brettin T."/>
            <person name="Detter J.C."/>
            <person name="Han C."/>
            <person name="Tapia R."/>
            <person name="Larimer F."/>
            <person name="Land M."/>
            <person name="Hauser L."/>
            <person name="Kyrpides N."/>
            <person name="Mikhailova N."/>
            <person name="Kerfeld C."/>
            <person name="Cannon G."/>
            <person name="Heinhort S."/>
        </authorList>
    </citation>
    <scope>NUCLEOTIDE SEQUENCE [LARGE SCALE GENOMIC DNA]</scope>
    <source>
        <strain evidence="9">ATCC 23641 / c2</strain>
    </source>
</reference>
<dbReference type="Pfam" id="PF04542">
    <property type="entry name" value="Sigma70_r2"/>
    <property type="match status" value="1"/>
</dbReference>
<dbReference type="OrthoDB" id="9797134at2"/>
<dbReference type="InterPro" id="IPR014284">
    <property type="entry name" value="RNA_pol_sigma-70_dom"/>
</dbReference>
<organism evidence="8 9">
    <name type="scientific">Halothiobacillus neapolitanus (strain ATCC 23641 / DSM 15147 / CIP 104769 / NCIMB 8539 / c2)</name>
    <name type="common">Thiobacillus neapolitanus</name>
    <dbReference type="NCBI Taxonomy" id="555778"/>
    <lineage>
        <taxon>Bacteria</taxon>
        <taxon>Pseudomonadati</taxon>
        <taxon>Pseudomonadota</taxon>
        <taxon>Gammaproteobacteria</taxon>
        <taxon>Chromatiales</taxon>
        <taxon>Halothiobacillaceae</taxon>
        <taxon>Halothiobacillus</taxon>
    </lineage>
</organism>
<dbReference type="AlphaFoldDB" id="D0KWN8"/>
<dbReference type="SUPFAM" id="SSF88659">
    <property type="entry name" value="Sigma3 and sigma4 domains of RNA polymerase sigma factors"/>
    <property type="match status" value="1"/>
</dbReference>
<dbReference type="InterPro" id="IPR007627">
    <property type="entry name" value="RNA_pol_sigma70_r2"/>
</dbReference>
<keyword evidence="9" id="KW-1185">Reference proteome</keyword>
<evidence type="ECO:0000256" key="4">
    <source>
        <dbReference type="ARBA" id="ARBA00023125"/>
    </source>
</evidence>
<dbReference type="Proteomes" id="UP000009102">
    <property type="component" value="Chromosome"/>
</dbReference>
<dbReference type="NCBIfam" id="TIGR02937">
    <property type="entry name" value="sigma70-ECF"/>
    <property type="match status" value="1"/>
</dbReference>
<evidence type="ECO:0000256" key="1">
    <source>
        <dbReference type="ARBA" id="ARBA00010641"/>
    </source>
</evidence>
<dbReference type="GO" id="GO:0003677">
    <property type="term" value="F:DNA binding"/>
    <property type="evidence" value="ECO:0007669"/>
    <property type="project" value="UniProtKB-KW"/>
</dbReference>